<dbReference type="PANTHER" id="PTHR14167:SF48">
    <property type="entry name" value="SH3 DOMAIN-CONTAINING PROTEIN 19"/>
    <property type="match status" value="1"/>
</dbReference>
<feature type="compositionally biased region" description="Polar residues" evidence="3">
    <location>
        <begin position="252"/>
        <end position="264"/>
    </location>
</feature>
<name>A0A6P9ANP8_PANGU</name>
<dbReference type="CTD" id="152503"/>
<dbReference type="CDD" id="cd11817">
    <property type="entry name" value="SH3_Eve1_4"/>
    <property type="match status" value="1"/>
</dbReference>
<dbReference type="InterPro" id="IPR036028">
    <property type="entry name" value="SH3-like_dom_sf"/>
</dbReference>
<feature type="compositionally biased region" description="Pro residues" evidence="3">
    <location>
        <begin position="619"/>
        <end position="634"/>
    </location>
</feature>
<feature type="region of interest" description="Disordered" evidence="3">
    <location>
        <begin position="228"/>
        <end position="271"/>
    </location>
</feature>
<dbReference type="PROSITE" id="PS50002">
    <property type="entry name" value="SH3"/>
    <property type="match status" value="4"/>
</dbReference>
<feature type="region of interest" description="Disordered" evidence="3">
    <location>
        <begin position="1"/>
        <end position="73"/>
    </location>
</feature>
<feature type="compositionally biased region" description="Basic and acidic residues" evidence="3">
    <location>
        <begin position="31"/>
        <end position="42"/>
    </location>
</feature>
<evidence type="ECO:0000313" key="6">
    <source>
        <dbReference type="RefSeq" id="XP_034257226.1"/>
    </source>
</evidence>
<feature type="domain" description="SH3" evidence="4">
    <location>
        <begin position="889"/>
        <end position="948"/>
    </location>
</feature>
<dbReference type="KEGG" id="pgut:117654592"/>
<evidence type="ECO:0000256" key="3">
    <source>
        <dbReference type="SAM" id="MobiDB-lite"/>
    </source>
</evidence>
<dbReference type="GeneID" id="117654592"/>
<dbReference type="InterPro" id="IPR050384">
    <property type="entry name" value="Endophilin_SH3RF"/>
</dbReference>
<evidence type="ECO:0000259" key="4">
    <source>
        <dbReference type="PROSITE" id="PS50002"/>
    </source>
</evidence>
<feature type="domain" description="SH3" evidence="4">
    <location>
        <begin position="729"/>
        <end position="788"/>
    </location>
</feature>
<feature type="region of interest" description="Disordered" evidence="3">
    <location>
        <begin position="594"/>
        <end position="687"/>
    </location>
</feature>
<dbReference type="Pfam" id="PF00018">
    <property type="entry name" value="SH3_1"/>
    <property type="match status" value="3"/>
</dbReference>
<dbReference type="PRINTS" id="PR00452">
    <property type="entry name" value="SH3DOMAIN"/>
</dbReference>
<feature type="region of interest" description="Disordered" evidence="3">
    <location>
        <begin position="313"/>
        <end position="335"/>
    </location>
</feature>
<evidence type="ECO:0000256" key="1">
    <source>
        <dbReference type="ARBA" id="ARBA00022443"/>
    </source>
</evidence>
<dbReference type="CDD" id="cd11816">
    <property type="entry name" value="SH3_Eve1_3"/>
    <property type="match status" value="1"/>
</dbReference>
<proteinExistence type="predicted"/>
<protein>
    <submittedName>
        <fullName evidence="6">SH3 domain-containing protein 19 isoform X1</fullName>
    </submittedName>
</protein>
<dbReference type="Pfam" id="PF14604">
    <property type="entry name" value="SH3_9"/>
    <property type="match status" value="1"/>
</dbReference>
<dbReference type="Proteomes" id="UP001652622">
    <property type="component" value="Unplaced"/>
</dbReference>
<organism evidence="5 6">
    <name type="scientific">Pantherophis guttatus</name>
    <name type="common">Corn snake</name>
    <name type="synonym">Elaphe guttata</name>
    <dbReference type="NCBI Taxonomy" id="94885"/>
    <lineage>
        <taxon>Eukaryota</taxon>
        <taxon>Metazoa</taxon>
        <taxon>Chordata</taxon>
        <taxon>Craniata</taxon>
        <taxon>Vertebrata</taxon>
        <taxon>Euteleostomi</taxon>
        <taxon>Lepidosauria</taxon>
        <taxon>Squamata</taxon>
        <taxon>Bifurcata</taxon>
        <taxon>Unidentata</taxon>
        <taxon>Episquamata</taxon>
        <taxon>Toxicofera</taxon>
        <taxon>Serpentes</taxon>
        <taxon>Colubroidea</taxon>
        <taxon>Colubridae</taxon>
        <taxon>Colubrinae</taxon>
        <taxon>Pantherophis</taxon>
    </lineage>
</organism>
<dbReference type="Gene3D" id="2.30.30.40">
    <property type="entry name" value="SH3 Domains"/>
    <property type="match status" value="4"/>
</dbReference>
<dbReference type="AlphaFoldDB" id="A0A6P9ANP8"/>
<gene>
    <name evidence="6" type="primary">SH3D19</name>
</gene>
<feature type="region of interest" description="Disordered" evidence="3">
    <location>
        <begin position="399"/>
        <end position="418"/>
    </location>
</feature>
<feature type="compositionally biased region" description="Basic and acidic residues" evidence="3">
    <location>
        <begin position="668"/>
        <end position="678"/>
    </location>
</feature>
<feature type="domain" description="SH3" evidence="4">
    <location>
        <begin position="805"/>
        <end position="864"/>
    </location>
</feature>
<dbReference type="RefSeq" id="XP_034257226.1">
    <property type="nucleotide sequence ID" value="XM_034401335.2"/>
</dbReference>
<dbReference type="OMA" id="VHKSCMK"/>
<reference evidence="6" key="1">
    <citation type="submission" date="2025-08" db="UniProtKB">
        <authorList>
            <consortium name="RefSeq"/>
        </authorList>
    </citation>
    <scope>IDENTIFICATION</scope>
    <source>
        <tissue evidence="6">Blood</tissue>
    </source>
</reference>
<sequence length="1018" mass="111863">MAEAWRLEEDEEERKEGTRRHRRALLNPATDRSERNKPEHRSSGQGPLSSIKAAIKRTSRTTYHSEQQRERRRPEITIVAAEPLGPSSWFPGGNRLPQQGLLFQSTHSQTPWRTTELVTAEPPSYEQVIKEINQVPIIPASNNNAACAANSRCTTTSSTQTDFPEEIISNLPVINVKNNLSIISECKNTPAIHISQKPPRSSSSLINSNLPINEQLLVILEDQTSQEKSNAAVCPVPKPRSKGNLKPVAKDNQANNQEQTSQSRSENDELTNPLMFLLDNSLRESHIVMDSMDTDKNQSNILSRIKSFEMQGNVETSGLTKKPEASPRSLGPKPIISAKKPVVAPKPGLNRVSGEWESWTEKKQKVASQEKPLQAEEVESNIITKPELPKKPTLVTVKSNSNGLLNSGTGSALENTDGQRKLPIPAPRPLLPKKSVSFESPSLPMLPLKPTSTVPKPSLAAQSNAFRSPGECCPSSVAASPTQNITSAEGDLISFDDDVLSFNPVKAVQEISHSESDLTNLPSKAESAKEQPLQPAVVRKPTVIRIPSKPAKALNDILESPPPLPTEKPIGSTSGIAAGKLNNINIINKEPEQPSLIQPIKNEPVLPPRPVQGKIIPSRPSPPKGAPGRPPPPKSTKISSDTDRFPRSSSDVTLHKKPSMLGLGIKKTKSDDFNKHGSDLPPRPKPGHPLYNKYMLPVHHGIAKEDISPQNAGHLSCKDSANMQKISDSSVPHAIVLHNFTAEHTDDLDLSIGDTVLLLEKIDDEWYRGKCKNRTGIFPASFVKIITDTPGENNWKKEQLSPSNIVGPRCRARFEYIGDLKDELSFSEGEVIILKGYINEEWAKGELRGTSGIFPLNFVDVIEDLPESGDSGFPLRSKHSGSMTQLEGEAGQWCDALHDFTAETQEDLSFKKGDRILILEQLDSEWYRGRINGKEGIFPAVFVHVCSGGMQSSEPQGGKKPKAKALYDFQAENIDELSFKVGDIITSVESVDEEWMSGELQDKFGIFPKNFVQILHLS</sequence>
<dbReference type="OrthoDB" id="27823at2759"/>
<feature type="region of interest" description="Disordered" evidence="3">
    <location>
        <begin position="512"/>
        <end position="542"/>
    </location>
</feature>
<dbReference type="PRINTS" id="PR00499">
    <property type="entry name" value="P67PHOX"/>
</dbReference>
<dbReference type="PANTHER" id="PTHR14167">
    <property type="entry name" value="SH3 DOMAIN-CONTAINING"/>
    <property type="match status" value="1"/>
</dbReference>
<accession>A0A6P9ANP8</accession>
<keyword evidence="1 2" id="KW-0728">SH3 domain</keyword>
<keyword evidence="5" id="KW-1185">Reference proteome</keyword>
<evidence type="ECO:0000256" key="2">
    <source>
        <dbReference type="PROSITE-ProRule" id="PRU00192"/>
    </source>
</evidence>
<dbReference type="InParanoid" id="A0A6P9ANP8"/>
<dbReference type="SMART" id="SM00326">
    <property type="entry name" value="SH3"/>
    <property type="match status" value="4"/>
</dbReference>
<dbReference type="SUPFAM" id="SSF50044">
    <property type="entry name" value="SH3-domain"/>
    <property type="match status" value="4"/>
</dbReference>
<dbReference type="FunFam" id="2.30.30.40:FF:000072">
    <property type="entry name" value="Unconventional Myosin IB"/>
    <property type="match status" value="1"/>
</dbReference>
<evidence type="ECO:0000313" key="5">
    <source>
        <dbReference type="Proteomes" id="UP001652622"/>
    </source>
</evidence>
<feature type="region of interest" description="Disordered" evidence="3">
    <location>
        <begin position="424"/>
        <end position="456"/>
    </location>
</feature>
<dbReference type="InterPro" id="IPR035835">
    <property type="entry name" value="Eve1_SH3_3"/>
</dbReference>
<feature type="domain" description="SH3" evidence="4">
    <location>
        <begin position="958"/>
        <end position="1017"/>
    </location>
</feature>
<feature type="compositionally biased region" description="Polar residues" evidence="3">
    <location>
        <begin position="399"/>
        <end position="416"/>
    </location>
</feature>
<dbReference type="InterPro" id="IPR001452">
    <property type="entry name" value="SH3_domain"/>
</dbReference>
<feature type="region of interest" description="Disordered" evidence="3">
    <location>
        <begin position="554"/>
        <end position="576"/>
    </location>
</feature>